<dbReference type="RefSeq" id="WP_285523845.1">
    <property type="nucleotide sequence ID" value="NZ_JASNGB010000102.1"/>
</dbReference>
<organism evidence="8 9">
    <name type="scientific">Deinococcus rhizophilus</name>
    <dbReference type="NCBI Taxonomy" id="3049544"/>
    <lineage>
        <taxon>Bacteria</taxon>
        <taxon>Thermotogati</taxon>
        <taxon>Deinococcota</taxon>
        <taxon>Deinococci</taxon>
        <taxon>Deinococcales</taxon>
        <taxon>Deinococcaceae</taxon>
        <taxon>Deinococcus</taxon>
    </lineage>
</organism>
<evidence type="ECO:0000256" key="1">
    <source>
        <dbReference type="ARBA" id="ARBA00001947"/>
    </source>
</evidence>
<sequence>MPLPSLGAGEVLVRTRLTAVSLGSERSVVEGFGPFPMLLGYQTLGVVEARGPGVTLPVGQRVVTTLGHASAGVHRAERVIPVPERVADRVALTVILGEETAKGLRKVRPEVSERVLIAGAGLLGLLSLFNLTRRGVHDVTVLEPDAERRALALTFGAKAAFAPGELPHDAFDVGVECSASPAGFAELLGHLRPGGRAVVLSDGNWGALTLPREFHSRELTVTASSDGEDYAAYATWLWEHADGRLAELFPVTLTREQLPRAFRKWRQWPRPVSAVVEWNG</sequence>
<feature type="domain" description="Alcohol dehydrogenase-like C-terminal" evidence="6">
    <location>
        <begin position="124"/>
        <end position="226"/>
    </location>
</feature>
<dbReference type="Proteomes" id="UP001302059">
    <property type="component" value="Unassembled WGS sequence"/>
</dbReference>
<evidence type="ECO:0000256" key="5">
    <source>
        <dbReference type="ARBA" id="ARBA00023002"/>
    </source>
</evidence>
<comment type="caution">
    <text evidence="8">The sequence shown here is derived from an EMBL/GenBank/DDBJ whole genome shotgun (WGS) entry which is preliminary data.</text>
</comment>
<dbReference type="Pfam" id="PF08240">
    <property type="entry name" value="ADH_N"/>
    <property type="match status" value="1"/>
</dbReference>
<keyword evidence="9" id="KW-1185">Reference proteome</keyword>
<dbReference type="InterPro" id="IPR036291">
    <property type="entry name" value="NAD(P)-bd_dom_sf"/>
</dbReference>
<gene>
    <name evidence="8" type="ORF">QOL99_11080</name>
</gene>
<name>A0ABT7JJN9_9DEIO</name>
<evidence type="ECO:0000259" key="6">
    <source>
        <dbReference type="Pfam" id="PF00107"/>
    </source>
</evidence>
<dbReference type="PANTHER" id="PTHR43350:SF19">
    <property type="entry name" value="D-GULOSIDE 3-DEHYDROGENASE"/>
    <property type="match status" value="1"/>
</dbReference>
<keyword evidence="3" id="KW-0479">Metal-binding</keyword>
<dbReference type="EMBL" id="JASNGB010000102">
    <property type="protein sequence ID" value="MDL2344690.1"/>
    <property type="molecule type" value="Genomic_DNA"/>
</dbReference>
<feature type="domain" description="Alcohol dehydrogenase-like N-terminal" evidence="7">
    <location>
        <begin position="7"/>
        <end position="64"/>
    </location>
</feature>
<dbReference type="InterPro" id="IPR011032">
    <property type="entry name" value="GroES-like_sf"/>
</dbReference>
<comment type="similarity">
    <text evidence="2">Belongs to the zinc-containing alcohol dehydrogenase family.</text>
</comment>
<dbReference type="SUPFAM" id="SSF51735">
    <property type="entry name" value="NAD(P)-binding Rossmann-fold domains"/>
    <property type="match status" value="1"/>
</dbReference>
<evidence type="ECO:0000256" key="4">
    <source>
        <dbReference type="ARBA" id="ARBA00022833"/>
    </source>
</evidence>
<dbReference type="Gene3D" id="3.40.50.720">
    <property type="entry name" value="NAD(P)-binding Rossmann-like Domain"/>
    <property type="match status" value="1"/>
</dbReference>
<dbReference type="SUPFAM" id="SSF50129">
    <property type="entry name" value="GroES-like"/>
    <property type="match status" value="1"/>
</dbReference>
<proteinExistence type="inferred from homology"/>
<comment type="cofactor">
    <cofactor evidence="1">
        <name>Zn(2+)</name>
        <dbReference type="ChEBI" id="CHEBI:29105"/>
    </cofactor>
</comment>
<evidence type="ECO:0000256" key="3">
    <source>
        <dbReference type="ARBA" id="ARBA00022723"/>
    </source>
</evidence>
<keyword evidence="5" id="KW-0560">Oxidoreductase</keyword>
<dbReference type="InterPro" id="IPR013149">
    <property type="entry name" value="ADH-like_C"/>
</dbReference>
<protein>
    <submittedName>
        <fullName evidence="8">Theronine dehydrogenase</fullName>
    </submittedName>
</protein>
<dbReference type="InterPro" id="IPR013154">
    <property type="entry name" value="ADH-like_N"/>
</dbReference>
<dbReference type="PANTHER" id="PTHR43350">
    <property type="entry name" value="NAD-DEPENDENT ALCOHOL DEHYDROGENASE"/>
    <property type="match status" value="1"/>
</dbReference>
<evidence type="ECO:0000256" key="2">
    <source>
        <dbReference type="ARBA" id="ARBA00008072"/>
    </source>
</evidence>
<dbReference type="Gene3D" id="3.90.180.10">
    <property type="entry name" value="Medium-chain alcohol dehydrogenases, catalytic domain"/>
    <property type="match status" value="2"/>
</dbReference>
<keyword evidence="4" id="KW-0862">Zinc</keyword>
<accession>A0ABT7JJN9</accession>
<reference evidence="8 9" key="1">
    <citation type="submission" date="2023-05" db="EMBL/GenBank/DDBJ databases">
        <authorList>
            <person name="Gao F."/>
        </authorList>
    </citation>
    <scope>NUCLEOTIDE SEQUENCE [LARGE SCALE GENOMIC DNA]</scope>
    <source>
        <strain evidence="8 9">MIMF12</strain>
    </source>
</reference>
<evidence type="ECO:0000313" key="8">
    <source>
        <dbReference type="EMBL" id="MDL2344690.1"/>
    </source>
</evidence>
<evidence type="ECO:0000259" key="7">
    <source>
        <dbReference type="Pfam" id="PF08240"/>
    </source>
</evidence>
<evidence type="ECO:0000313" key="9">
    <source>
        <dbReference type="Proteomes" id="UP001302059"/>
    </source>
</evidence>
<dbReference type="Pfam" id="PF00107">
    <property type="entry name" value="ADH_zinc_N"/>
    <property type="match status" value="1"/>
</dbReference>